<evidence type="ECO:0000313" key="1">
    <source>
        <dbReference type="EMBL" id="CAH2218369.1"/>
    </source>
</evidence>
<accession>A0A8S4QYY8</accession>
<comment type="caution">
    <text evidence="1">The sequence shown here is derived from an EMBL/GenBank/DDBJ whole genome shotgun (WGS) entry which is preliminary data.</text>
</comment>
<organism evidence="1 2">
    <name type="scientific">Pararge aegeria aegeria</name>
    <dbReference type="NCBI Taxonomy" id="348720"/>
    <lineage>
        <taxon>Eukaryota</taxon>
        <taxon>Metazoa</taxon>
        <taxon>Ecdysozoa</taxon>
        <taxon>Arthropoda</taxon>
        <taxon>Hexapoda</taxon>
        <taxon>Insecta</taxon>
        <taxon>Pterygota</taxon>
        <taxon>Neoptera</taxon>
        <taxon>Endopterygota</taxon>
        <taxon>Lepidoptera</taxon>
        <taxon>Glossata</taxon>
        <taxon>Ditrysia</taxon>
        <taxon>Papilionoidea</taxon>
        <taxon>Nymphalidae</taxon>
        <taxon>Satyrinae</taxon>
        <taxon>Satyrini</taxon>
        <taxon>Parargina</taxon>
        <taxon>Pararge</taxon>
    </lineage>
</organism>
<keyword evidence="2" id="KW-1185">Reference proteome</keyword>
<gene>
    <name evidence="1" type="primary">jg113</name>
    <name evidence="1" type="ORF">PAEG_LOCUS6204</name>
</gene>
<evidence type="ECO:0000313" key="2">
    <source>
        <dbReference type="Proteomes" id="UP000838756"/>
    </source>
</evidence>
<sequence length="154" mass="17101">MEYQPHKDATAHGISLFCGRTGKEEQDCEVPEHTHRSISGKKPKKQATLRRCWRLCSFACVIDLSPIILLARRSTVSKALSWLQAPLTMGKGITDSPLCRACMETEETLIHVMLQCNRVAEQRAAHLGSSATLHEALGDLGGLLSFWSELGWLE</sequence>
<dbReference type="Proteomes" id="UP000838756">
    <property type="component" value="Unassembled WGS sequence"/>
</dbReference>
<proteinExistence type="predicted"/>
<reference evidence="1" key="1">
    <citation type="submission" date="2022-03" db="EMBL/GenBank/DDBJ databases">
        <authorList>
            <person name="Lindestad O."/>
        </authorList>
    </citation>
    <scope>NUCLEOTIDE SEQUENCE</scope>
</reference>
<dbReference type="OrthoDB" id="5419617at2759"/>
<name>A0A8S4QYY8_9NEOP</name>
<dbReference type="EMBL" id="CAKXAJ010019480">
    <property type="protein sequence ID" value="CAH2218369.1"/>
    <property type="molecule type" value="Genomic_DNA"/>
</dbReference>
<dbReference type="AlphaFoldDB" id="A0A8S4QYY8"/>
<protein>
    <submittedName>
        <fullName evidence="1">Jg113 protein</fullName>
    </submittedName>
</protein>